<evidence type="ECO:0000313" key="3">
    <source>
        <dbReference type="EMBL" id="ACO76457.1"/>
    </source>
</evidence>
<dbReference type="Pfam" id="PF11845">
    <property type="entry name" value="Tll0287-like"/>
    <property type="match status" value="1"/>
</dbReference>
<accession>C1DH50</accession>
<feature type="domain" description="Tll0287-like" evidence="2">
    <location>
        <begin position="70"/>
        <end position="182"/>
    </location>
</feature>
<organism evidence="3 4">
    <name type="scientific">Azotobacter vinelandii (strain DJ / ATCC BAA-1303)</name>
    <dbReference type="NCBI Taxonomy" id="322710"/>
    <lineage>
        <taxon>Bacteria</taxon>
        <taxon>Pseudomonadati</taxon>
        <taxon>Pseudomonadota</taxon>
        <taxon>Gammaproteobacteria</taxon>
        <taxon>Pseudomonadales</taxon>
        <taxon>Pseudomonadaceae</taxon>
        <taxon>Azotobacter</taxon>
    </lineage>
</organism>
<feature type="chain" id="PRO_5002906004" evidence="1">
    <location>
        <begin position="23"/>
        <end position="188"/>
    </location>
</feature>
<name>C1DH50_AZOVD</name>
<keyword evidence="1" id="KW-0732">Signal</keyword>
<keyword evidence="4" id="KW-1185">Reference proteome</keyword>
<evidence type="ECO:0000313" key="4">
    <source>
        <dbReference type="Proteomes" id="UP000002424"/>
    </source>
</evidence>
<gene>
    <name evidence="3" type="ordered locus">Avin_01960</name>
</gene>
<dbReference type="OrthoDB" id="9797588at2"/>
<dbReference type="STRING" id="322710.Avin_01960"/>
<sequence>MEVAMRFPAALTLLFASGVSLADPQGFEAEARALIPPFAQALQDTLGQALAEGGSRSAVRACQSQAPAIAGKHGRKPWTVGRTALKVRNPANRPDAWERRVLERFSAAAAAGQPVAGLSHAEVVDGEYRYMQAIPTGEPCLACHGENIDRALLDILDERYPQDRARGFALGELRGAFTLRRPLEETTP</sequence>
<feature type="signal peptide" evidence="1">
    <location>
        <begin position="1"/>
        <end position="22"/>
    </location>
</feature>
<dbReference type="eggNOG" id="COG1472">
    <property type="taxonomic scope" value="Bacteria"/>
</dbReference>
<dbReference type="InterPro" id="IPR021796">
    <property type="entry name" value="Tll0287-like_dom"/>
</dbReference>
<proteinExistence type="predicted"/>
<dbReference type="KEGG" id="avn:Avin_01960"/>
<dbReference type="EnsemblBacteria" id="ACO76457">
    <property type="protein sequence ID" value="ACO76457"/>
    <property type="gene ID" value="Avin_01960"/>
</dbReference>
<dbReference type="HOGENOM" id="CLU_109783_1_0_6"/>
<dbReference type="AlphaFoldDB" id="C1DH50"/>
<evidence type="ECO:0000256" key="1">
    <source>
        <dbReference type="SAM" id="SignalP"/>
    </source>
</evidence>
<evidence type="ECO:0000259" key="2">
    <source>
        <dbReference type="Pfam" id="PF11845"/>
    </source>
</evidence>
<reference evidence="3 4" key="1">
    <citation type="journal article" date="2009" name="J. Bacteriol.">
        <title>Genome sequence of Azotobacter vinelandii, an obligate aerobe specialized to support diverse anaerobic metabolic processes.</title>
        <authorList>
            <person name="Setubal J.C."/>
            <person name="dos Santos P."/>
            <person name="Goldman B.S."/>
            <person name="Ertesvag H."/>
            <person name="Espin G."/>
            <person name="Rubio L.M."/>
            <person name="Valla S."/>
            <person name="Almeida N.F."/>
            <person name="Balasubramanian D."/>
            <person name="Cromes L."/>
            <person name="Curatti L."/>
            <person name="Du Z."/>
            <person name="Godsy E."/>
            <person name="Goodner B."/>
            <person name="Hellner-Burris K."/>
            <person name="Hernandez J.A."/>
            <person name="Houmiel K."/>
            <person name="Imperial J."/>
            <person name="Kennedy C."/>
            <person name="Larson T.J."/>
            <person name="Latreille P."/>
            <person name="Ligon L.S."/>
            <person name="Lu J."/>
            <person name="Maerk M."/>
            <person name="Miller N.M."/>
            <person name="Norton S."/>
            <person name="O'Carroll I.P."/>
            <person name="Paulsen I."/>
            <person name="Raulfs E.C."/>
            <person name="Roemer R."/>
            <person name="Rosser J."/>
            <person name="Segura D."/>
            <person name="Slater S."/>
            <person name="Stricklin S.L."/>
            <person name="Studholme D.J."/>
            <person name="Sun J."/>
            <person name="Viana C.J."/>
            <person name="Wallin E."/>
            <person name="Wang B."/>
            <person name="Wheeler C."/>
            <person name="Zhu H."/>
            <person name="Dean D.R."/>
            <person name="Dixon R."/>
            <person name="Wood D."/>
        </authorList>
    </citation>
    <scope>NUCLEOTIDE SEQUENCE [LARGE SCALE GENOMIC DNA]</scope>
    <source>
        <strain evidence="4">DJ / ATCC BAA-1303</strain>
    </source>
</reference>
<dbReference type="EMBL" id="CP001157">
    <property type="protein sequence ID" value="ACO76457.1"/>
    <property type="molecule type" value="Genomic_DNA"/>
</dbReference>
<protein>
    <submittedName>
        <fullName evidence="3">Cytochrome c family protein</fullName>
    </submittedName>
</protein>
<dbReference type="Proteomes" id="UP000002424">
    <property type="component" value="Chromosome"/>
</dbReference>